<comment type="caution">
    <text evidence="9">The sequence shown here is derived from an EMBL/GenBank/DDBJ whole genome shotgun (WGS) entry which is preliminary data.</text>
</comment>
<dbReference type="InterPro" id="IPR052176">
    <property type="entry name" value="Glycosyl_Hydrlase_43_Enz"/>
</dbReference>
<dbReference type="PANTHER" id="PTHR43772">
    <property type="entry name" value="ENDO-1,4-BETA-XYLANASE"/>
    <property type="match status" value="1"/>
</dbReference>
<dbReference type="GO" id="GO:0004553">
    <property type="term" value="F:hydrolase activity, hydrolyzing O-glycosyl compounds"/>
    <property type="evidence" value="ECO:0007669"/>
    <property type="project" value="InterPro"/>
</dbReference>
<evidence type="ECO:0000313" key="10">
    <source>
        <dbReference type="Proteomes" id="UP001320420"/>
    </source>
</evidence>
<dbReference type="EMBL" id="JAKJXP020000092">
    <property type="protein sequence ID" value="KAK7747197.1"/>
    <property type="molecule type" value="Genomic_DNA"/>
</dbReference>
<dbReference type="InterPro" id="IPR006710">
    <property type="entry name" value="Glyco_hydro_43"/>
</dbReference>
<keyword evidence="10" id="KW-1185">Reference proteome</keyword>
<comment type="similarity">
    <text evidence="1 7">Belongs to the glycosyl hydrolase 43 family.</text>
</comment>
<feature type="chain" id="PRO_5042963171" evidence="8">
    <location>
        <begin position="22"/>
        <end position="350"/>
    </location>
</feature>
<gene>
    <name evidence="9" type="ORF">SLS62_009139</name>
</gene>
<evidence type="ECO:0000256" key="3">
    <source>
        <dbReference type="ARBA" id="ARBA00023277"/>
    </source>
</evidence>
<dbReference type="CDD" id="cd18828">
    <property type="entry name" value="GH43_BT3675-like"/>
    <property type="match status" value="1"/>
</dbReference>
<evidence type="ECO:0000256" key="6">
    <source>
        <dbReference type="PIRSR" id="PIRSR606710-2"/>
    </source>
</evidence>
<dbReference type="AlphaFoldDB" id="A0AAN9YLH1"/>
<evidence type="ECO:0000256" key="8">
    <source>
        <dbReference type="SAM" id="SignalP"/>
    </source>
</evidence>
<dbReference type="Gene3D" id="2.115.10.20">
    <property type="entry name" value="Glycosyl hydrolase domain, family 43"/>
    <property type="match status" value="1"/>
</dbReference>
<proteinExistence type="inferred from homology"/>
<feature type="active site" description="Proton donor" evidence="5">
    <location>
        <position position="228"/>
    </location>
</feature>
<dbReference type="PANTHER" id="PTHR43772:SF2">
    <property type="entry name" value="PUTATIVE (AFU_ORTHOLOGUE AFUA_2G04480)-RELATED"/>
    <property type="match status" value="1"/>
</dbReference>
<reference evidence="9 10" key="1">
    <citation type="submission" date="2024-02" db="EMBL/GenBank/DDBJ databases">
        <title>De novo assembly and annotation of 12 fungi associated with fruit tree decline syndrome in Ontario, Canada.</title>
        <authorList>
            <person name="Sulman M."/>
            <person name="Ellouze W."/>
            <person name="Ilyukhin E."/>
        </authorList>
    </citation>
    <scope>NUCLEOTIDE SEQUENCE [LARGE SCALE GENOMIC DNA]</scope>
    <source>
        <strain evidence="9 10">M11/M66-122</strain>
    </source>
</reference>
<dbReference type="Pfam" id="PF04616">
    <property type="entry name" value="Glyco_hydro_43"/>
    <property type="match status" value="1"/>
</dbReference>
<evidence type="ECO:0000256" key="7">
    <source>
        <dbReference type="RuleBase" id="RU361187"/>
    </source>
</evidence>
<dbReference type="SUPFAM" id="SSF75005">
    <property type="entry name" value="Arabinanase/levansucrase/invertase"/>
    <property type="match status" value="1"/>
</dbReference>
<dbReference type="GO" id="GO:0005975">
    <property type="term" value="P:carbohydrate metabolic process"/>
    <property type="evidence" value="ECO:0007669"/>
    <property type="project" value="InterPro"/>
</dbReference>
<organism evidence="9 10">
    <name type="scientific">Diatrype stigma</name>
    <dbReference type="NCBI Taxonomy" id="117547"/>
    <lineage>
        <taxon>Eukaryota</taxon>
        <taxon>Fungi</taxon>
        <taxon>Dikarya</taxon>
        <taxon>Ascomycota</taxon>
        <taxon>Pezizomycotina</taxon>
        <taxon>Sordariomycetes</taxon>
        <taxon>Xylariomycetidae</taxon>
        <taxon>Xylariales</taxon>
        <taxon>Diatrypaceae</taxon>
        <taxon>Diatrype</taxon>
    </lineage>
</organism>
<dbReference type="Proteomes" id="UP001320420">
    <property type="component" value="Unassembled WGS sequence"/>
</dbReference>
<name>A0AAN9YLH1_9PEZI</name>
<feature type="site" description="Important for catalytic activity, responsible for pKa modulation of the active site Glu and correct orientation of both the proton donor and substrate" evidence="6">
    <location>
        <position position="169"/>
    </location>
</feature>
<evidence type="ECO:0000256" key="2">
    <source>
        <dbReference type="ARBA" id="ARBA00022801"/>
    </source>
</evidence>
<keyword evidence="8" id="KW-0732">Signal</keyword>
<keyword evidence="4 7" id="KW-0326">Glycosidase</keyword>
<evidence type="ECO:0000256" key="5">
    <source>
        <dbReference type="PIRSR" id="PIRSR606710-1"/>
    </source>
</evidence>
<feature type="signal peptide" evidence="8">
    <location>
        <begin position="1"/>
        <end position="21"/>
    </location>
</feature>
<sequence length="350" mass="37817">MMHHLPLVLSVVASLVTEVASAPAPVVSGHGRRDSPVLAGYNADPNIAVFGDTYYIYPTDDGQNWEGKSFYVWTSPDLATWTKSAEPILTLNGKEGPGNVPWSDGKAWAPTVVERDGKYYFYHSGTNPSQGGRLTIGAAVADSPAGPFTGQPEAMILNTERLAATEAIDPMAFRDPRTGKYLLYWGNGRALHAELNDDMVSINWDTLGGSSTGASATGSDAELIDYLEAPFVFFRAGLYHMTWSINDTRSEDYRVGYATSERSATGPWTSRGVVLRKDAARGILGTGHQSVVNVPGTDDWYIAYHRFAIPGGDGSHRETTIDRLAFDPDTGLMQPVVPTLDSVSPQPIVS</sequence>
<accession>A0AAN9YLH1</accession>
<evidence type="ECO:0000313" key="9">
    <source>
        <dbReference type="EMBL" id="KAK7747197.1"/>
    </source>
</evidence>
<dbReference type="InterPro" id="IPR023296">
    <property type="entry name" value="Glyco_hydro_beta-prop_sf"/>
</dbReference>
<evidence type="ECO:0000256" key="4">
    <source>
        <dbReference type="ARBA" id="ARBA00023295"/>
    </source>
</evidence>
<keyword evidence="2 7" id="KW-0378">Hydrolase</keyword>
<keyword evidence="3" id="KW-0119">Carbohydrate metabolism</keyword>
<feature type="active site" description="Proton acceptor" evidence="5">
    <location>
        <position position="44"/>
    </location>
</feature>
<evidence type="ECO:0000256" key="1">
    <source>
        <dbReference type="ARBA" id="ARBA00009865"/>
    </source>
</evidence>
<protein>
    <submittedName>
        <fullName evidence="9">Uncharacterized protein</fullName>
    </submittedName>
</protein>